<dbReference type="FunFam" id="1.10.10.10:FF:000001">
    <property type="entry name" value="LysR family transcriptional regulator"/>
    <property type="match status" value="1"/>
</dbReference>
<gene>
    <name evidence="7" type="ordered locus">Marme_1425</name>
</gene>
<dbReference type="GO" id="GO:0003677">
    <property type="term" value="F:DNA binding"/>
    <property type="evidence" value="ECO:0007669"/>
    <property type="project" value="UniProtKB-KW"/>
</dbReference>
<evidence type="ECO:0000256" key="1">
    <source>
        <dbReference type="ARBA" id="ARBA00009437"/>
    </source>
</evidence>
<dbReference type="GO" id="GO:0045893">
    <property type="term" value="P:positive regulation of DNA-templated transcription"/>
    <property type="evidence" value="ECO:0007669"/>
    <property type="project" value="InterPro"/>
</dbReference>
<dbReference type="RefSeq" id="WP_013660597.1">
    <property type="nucleotide sequence ID" value="NC_015276.1"/>
</dbReference>
<dbReference type="InterPro" id="IPR005119">
    <property type="entry name" value="LysR_subst-bd"/>
</dbReference>
<dbReference type="Pfam" id="PF00126">
    <property type="entry name" value="HTH_1"/>
    <property type="match status" value="1"/>
</dbReference>
<accession>F2JX86</accession>
<dbReference type="Pfam" id="PF03466">
    <property type="entry name" value="LysR_substrate"/>
    <property type="match status" value="1"/>
</dbReference>
<keyword evidence="8" id="KW-1185">Reference proteome</keyword>
<dbReference type="GO" id="GO:0003700">
    <property type="term" value="F:DNA-binding transcription factor activity"/>
    <property type="evidence" value="ECO:0007669"/>
    <property type="project" value="InterPro"/>
</dbReference>
<dbReference type="eggNOG" id="COG0583">
    <property type="taxonomic scope" value="Bacteria"/>
</dbReference>
<dbReference type="PRINTS" id="PR00039">
    <property type="entry name" value="HTHLYSR"/>
</dbReference>
<dbReference type="InterPro" id="IPR036388">
    <property type="entry name" value="WH-like_DNA-bd_sf"/>
</dbReference>
<evidence type="ECO:0000313" key="7">
    <source>
        <dbReference type="EMBL" id="ADZ90692.1"/>
    </source>
</evidence>
<organism evidence="7 8">
    <name type="scientific">Marinomonas mediterranea (strain ATCC 700492 / JCM 21426 / NBRC 103028 / MMB-1)</name>
    <dbReference type="NCBI Taxonomy" id="717774"/>
    <lineage>
        <taxon>Bacteria</taxon>
        <taxon>Pseudomonadati</taxon>
        <taxon>Pseudomonadota</taxon>
        <taxon>Gammaproteobacteria</taxon>
        <taxon>Oceanospirillales</taxon>
        <taxon>Oceanospirillaceae</taxon>
        <taxon>Marinomonas</taxon>
    </lineage>
</organism>
<dbReference type="GO" id="GO:0005829">
    <property type="term" value="C:cytosol"/>
    <property type="evidence" value="ECO:0007669"/>
    <property type="project" value="TreeGrafter"/>
</dbReference>
<feature type="region of interest" description="Disordered" evidence="5">
    <location>
        <begin position="306"/>
        <end position="326"/>
    </location>
</feature>
<dbReference type="OrthoDB" id="9814165at2"/>
<dbReference type="GO" id="GO:0019619">
    <property type="term" value="P:3,4-dihydroxybenzoate catabolic process"/>
    <property type="evidence" value="ECO:0007669"/>
    <property type="project" value="InterPro"/>
</dbReference>
<sequence length="326" mass="35929">MMENRIKYRHLQCFLEVTRQGSVVRAADALALTQPAVSKKLKELEDILGVRLLERSKKGVELTPFGDVFLEHASTSVAALREGTEHIAQVQKKCINHISIGVLPTVATSVLPESVKRFRADNIEAHLHLISGPNSSLMAQLRVGELDLVVGRLAVPEAMSGLSFQHLYSEQVTFAVRPEHPLLSKDDFHISDIANYTILYPPKGSITGPYVDRFLLSQGVGALNDRIDTVSDSFGKEFIRNNDAIWIISRGVVAREIADGALSELPIDTKETLGAVGLTTRSDSTPSMALKLFMKAIRDTAKNLDNYYNPTEHQPKSNTTVIENDS</sequence>
<dbReference type="Gene3D" id="3.40.190.290">
    <property type="match status" value="1"/>
</dbReference>
<dbReference type="EMBL" id="CP002583">
    <property type="protein sequence ID" value="ADZ90692.1"/>
    <property type="molecule type" value="Genomic_DNA"/>
</dbReference>
<comment type="similarity">
    <text evidence="1">Belongs to the LysR transcriptional regulatory family.</text>
</comment>
<dbReference type="AlphaFoldDB" id="F2JX86"/>
<dbReference type="HOGENOM" id="CLU_039613_6_0_6"/>
<keyword evidence="4" id="KW-0804">Transcription</keyword>
<keyword evidence="3" id="KW-0238">DNA-binding</keyword>
<dbReference type="SUPFAM" id="SSF46785">
    <property type="entry name" value="Winged helix' DNA-binding domain"/>
    <property type="match status" value="1"/>
</dbReference>
<evidence type="ECO:0000256" key="3">
    <source>
        <dbReference type="ARBA" id="ARBA00023125"/>
    </source>
</evidence>
<dbReference type="KEGG" id="mme:Marme_1425"/>
<reference evidence="7 8" key="1">
    <citation type="journal article" date="2012" name="Stand. Genomic Sci.">
        <title>Complete genome sequence of the melanogenic marine bacterium Marinomonas mediterranea type strain (MMB-1(T)).</title>
        <authorList>
            <person name="Lucas-Elio P."/>
            <person name="Goodwin L."/>
            <person name="Woyke T."/>
            <person name="Pitluck S."/>
            <person name="Nolan M."/>
            <person name="Kyrpides N.C."/>
            <person name="Detter J.C."/>
            <person name="Copeland A."/>
            <person name="Teshima H."/>
            <person name="Bruce D."/>
            <person name="Detter C."/>
            <person name="Tapia R."/>
            <person name="Han S."/>
            <person name="Land M.L."/>
            <person name="Ivanova N."/>
            <person name="Mikhailova N."/>
            <person name="Johnston A.W."/>
            <person name="Sanchez-Amat A."/>
        </authorList>
    </citation>
    <scope>NUCLEOTIDE SEQUENCE [LARGE SCALE GENOMIC DNA]</scope>
    <source>
        <strain evidence="8">ATCC 700492 / JCM 21426 / NBRC 103028 / MMB-1</strain>
    </source>
</reference>
<evidence type="ECO:0000259" key="6">
    <source>
        <dbReference type="PROSITE" id="PS50931"/>
    </source>
</evidence>
<dbReference type="SUPFAM" id="SSF53850">
    <property type="entry name" value="Periplasmic binding protein-like II"/>
    <property type="match status" value="1"/>
</dbReference>
<dbReference type="InterPro" id="IPR050950">
    <property type="entry name" value="HTH-type_LysR_regulators"/>
</dbReference>
<dbReference type="InterPro" id="IPR036390">
    <property type="entry name" value="WH_DNA-bd_sf"/>
</dbReference>
<dbReference type="Proteomes" id="UP000001062">
    <property type="component" value="Chromosome"/>
</dbReference>
<name>F2JX86_MARM1</name>
<evidence type="ECO:0000256" key="5">
    <source>
        <dbReference type="SAM" id="MobiDB-lite"/>
    </source>
</evidence>
<evidence type="ECO:0000256" key="4">
    <source>
        <dbReference type="ARBA" id="ARBA00023163"/>
    </source>
</evidence>
<dbReference type="InterPro" id="IPR012787">
    <property type="entry name" value="TF_PcaQ"/>
</dbReference>
<evidence type="ECO:0000256" key="2">
    <source>
        <dbReference type="ARBA" id="ARBA00023015"/>
    </source>
</evidence>
<dbReference type="NCBIfam" id="TIGR02424">
    <property type="entry name" value="TF_pcaQ"/>
    <property type="match status" value="1"/>
</dbReference>
<dbReference type="PANTHER" id="PTHR30419">
    <property type="entry name" value="HTH-TYPE TRANSCRIPTIONAL REGULATOR YBHD"/>
    <property type="match status" value="1"/>
</dbReference>
<protein>
    <submittedName>
        <fullName evidence="7">Transcriptional regulator, LysR family</fullName>
    </submittedName>
</protein>
<dbReference type="PANTHER" id="PTHR30419:SF8">
    <property type="entry name" value="NITROGEN ASSIMILATION TRANSCRIPTIONAL ACTIVATOR-RELATED"/>
    <property type="match status" value="1"/>
</dbReference>
<proteinExistence type="inferred from homology"/>
<keyword evidence="2" id="KW-0805">Transcription regulation</keyword>
<dbReference type="PATRIC" id="fig|717774.3.peg.1475"/>
<dbReference type="PROSITE" id="PS50931">
    <property type="entry name" value="HTH_LYSR"/>
    <property type="match status" value="1"/>
</dbReference>
<dbReference type="InterPro" id="IPR000847">
    <property type="entry name" value="LysR_HTH_N"/>
</dbReference>
<dbReference type="STRING" id="717774.Marme_1425"/>
<feature type="domain" description="HTH lysR-type" evidence="6">
    <location>
        <begin position="6"/>
        <end position="63"/>
    </location>
</feature>
<dbReference type="Gene3D" id="1.10.10.10">
    <property type="entry name" value="Winged helix-like DNA-binding domain superfamily/Winged helix DNA-binding domain"/>
    <property type="match status" value="1"/>
</dbReference>
<evidence type="ECO:0000313" key="8">
    <source>
        <dbReference type="Proteomes" id="UP000001062"/>
    </source>
</evidence>